<protein>
    <submittedName>
        <fullName evidence="1">Uncharacterized protein</fullName>
    </submittedName>
</protein>
<reference evidence="1 2" key="1">
    <citation type="submission" date="2022-05" db="EMBL/GenBank/DDBJ databases">
        <title>A multi-omics perspective on studying reproductive biology in Daphnia sinensis.</title>
        <authorList>
            <person name="Jia J."/>
        </authorList>
    </citation>
    <scope>NUCLEOTIDE SEQUENCE [LARGE SCALE GENOMIC DNA]</scope>
    <source>
        <strain evidence="1 2">WSL</strain>
    </source>
</reference>
<dbReference type="Proteomes" id="UP000820818">
    <property type="component" value="Linkage Group LG5"/>
</dbReference>
<name>A0AAD5KTK1_9CRUS</name>
<evidence type="ECO:0000313" key="2">
    <source>
        <dbReference type="Proteomes" id="UP000820818"/>
    </source>
</evidence>
<gene>
    <name evidence="1" type="ORF">GHT06_016088</name>
</gene>
<evidence type="ECO:0000313" key="1">
    <source>
        <dbReference type="EMBL" id="KAI9559299.1"/>
    </source>
</evidence>
<organism evidence="1 2">
    <name type="scientific">Daphnia sinensis</name>
    <dbReference type="NCBI Taxonomy" id="1820382"/>
    <lineage>
        <taxon>Eukaryota</taxon>
        <taxon>Metazoa</taxon>
        <taxon>Ecdysozoa</taxon>
        <taxon>Arthropoda</taxon>
        <taxon>Crustacea</taxon>
        <taxon>Branchiopoda</taxon>
        <taxon>Diplostraca</taxon>
        <taxon>Cladocera</taxon>
        <taxon>Anomopoda</taxon>
        <taxon>Daphniidae</taxon>
        <taxon>Daphnia</taxon>
        <taxon>Daphnia similis group</taxon>
    </lineage>
</organism>
<keyword evidence="2" id="KW-1185">Reference proteome</keyword>
<accession>A0AAD5KTK1</accession>
<dbReference type="EMBL" id="WJBH02000005">
    <property type="protein sequence ID" value="KAI9559299.1"/>
    <property type="molecule type" value="Genomic_DNA"/>
</dbReference>
<comment type="caution">
    <text evidence="1">The sequence shown here is derived from an EMBL/GenBank/DDBJ whole genome shotgun (WGS) entry which is preliminary data.</text>
</comment>
<proteinExistence type="predicted"/>
<dbReference type="AlphaFoldDB" id="A0AAD5KTK1"/>
<sequence length="190" mass="21839">MPSLNANDCAGRPSFRSQPLWVTAVDNRANVDLPQPPENTCGSSANGVARFDQSFVSCRVVHVGPVLSPSLFRDFYMSVNRLKATDLLRKTDSHLHQTFQVEVFAVGHEVFIQDLIEQQRLSSNISDMQRRLVERGAFPDITKLRVSFELSETLTDSHSRGLYRSYQTESVQMHWRRSLLFKHTPLLWYR</sequence>